<evidence type="ECO:0008006" key="3">
    <source>
        <dbReference type="Google" id="ProtNLM"/>
    </source>
</evidence>
<proteinExistence type="predicted"/>
<comment type="caution">
    <text evidence="1">The sequence shown here is derived from an EMBL/GenBank/DDBJ whole genome shotgun (WGS) entry which is preliminary data.</text>
</comment>
<protein>
    <recommendedName>
        <fullName evidence="3">HAT C-terminal dimerisation domain-containing protein</fullName>
    </recommendedName>
</protein>
<accession>A0ABQ9GI54</accession>
<dbReference type="EMBL" id="JARBHB010000012">
    <property type="protein sequence ID" value="KAJ8871677.1"/>
    <property type="molecule type" value="Genomic_DNA"/>
</dbReference>
<evidence type="ECO:0000313" key="2">
    <source>
        <dbReference type="Proteomes" id="UP001159363"/>
    </source>
</evidence>
<gene>
    <name evidence="1" type="ORF">PR048_028004</name>
</gene>
<name>A0ABQ9GI54_9NEOP</name>
<evidence type="ECO:0000313" key="1">
    <source>
        <dbReference type="EMBL" id="KAJ8871677.1"/>
    </source>
</evidence>
<sequence length="232" mass="26553">MQDRLLELKKEKQALKTVCETRWVEKQNALLTFLDTLSCLTSTFENFSQVILRKRKQCIFLPSLYTMVRISCRCGLTLPLVRKLQAEDTGILKAIQLVESTMASLKKQHDKSIDSFKLLFIMSEELAMGLGIQMIASIRTDREVIVSKMKFCYVLNRANSERRATNLEANVDIRNLKISPAEGYKMYSALLNISVAFQLLRTLPVKTSTAECSFPTLRRLKTIYAAQRQKMA</sequence>
<dbReference type="Proteomes" id="UP001159363">
    <property type="component" value="Chromosome 11"/>
</dbReference>
<organism evidence="1 2">
    <name type="scientific">Dryococelus australis</name>
    <dbReference type="NCBI Taxonomy" id="614101"/>
    <lineage>
        <taxon>Eukaryota</taxon>
        <taxon>Metazoa</taxon>
        <taxon>Ecdysozoa</taxon>
        <taxon>Arthropoda</taxon>
        <taxon>Hexapoda</taxon>
        <taxon>Insecta</taxon>
        <taxon>Pterygota</taxon>
        <taxon>Neoptera</taxon>
        <taxon>Polyneoptera</taxon>
        <taxon>Phasmatodea</taxon>
        <taxon>Verophasmatodea</taxon>
        <taxon>Anareolatae</taxon>
        <taxon>Phasmatidae</taxon>
        <taxon>Eurycanthinae</taxon>
        <taxon>Dryococelus</taxon>
    </lineage>
</organism>
<keyword evidence="2" id="KW-1185">Reference proteome</keyword>
<reference evidence="1 2" key="1">
    <citation type="submission" date="2023-02" db="EMBL/GenBank/DDBJ databases">
        <title>LHISI_Scaffold_Assembly.</title>
        <authorList>
            <person name="Stuart O.P."/>
            <person name="Cleave R."/>
            <person name="Magrath M.J.L."/>
            <person name="Mikheyev A.S."/>
        </authorList>
    </citation>
    <scope>NUCLEOTIDE SEQUENCE [LARGE SCALE GENOMIC DNA]</scope>
    <source>
        <strain evidence="1">Daus_M_001</strain>
        <tissue evidence="1">Leg muscle</tissue>
    </source>
</reference>